<sequence length="302" mass="34584">MRLPGRIIHPRFARFTDYAIELEQVGQGVWGAFRALDISLADVMDIAAGWGRALGGIEKPWLCWNVDSDWCLVQQKLVREAGWTPLVGFDPRIGPPPQAVPGAVVFDFNAALGLPLLYPHFPLEFAFLFADRIAFWHSDLLIRRAKLAPLAELFRTLKDGQTAACYADPGLRHRHLPWRQRYWELVGCTTRAASRDQFEKGCGWWMAWWAHPNQHRGAFIRRWYYWDHGAGIRYWHRNAGGDCVVLDADEFAEGHFTKIGKSDYVGVREPNGSDVRRNMGEELVRHFDLRDACAQLDLSDLI</sequence>
<comment type="caution">
    <text evidence="1">The sequence shown here is derived from an EMBL/GenBank/DDBJ whole genome shotgun (WGS) entry which is preliminary data.</text>
</comment>
<evidence type="ECO:0000313" key="2">
    <source>
        <dbReference type="Proteomes" id="UP001499951"/>
    </source>
</evidence>
<reference evidence="2" key="1">
    <citation type="journal article" date="2019" name="Int. J. Syst. Evol. Microbiol.">
        <title>The Global Catalogue of Microorganisms (GCM) 10K type strain sequencing project: providing services to taxonomists for standard genome sequencing and annotation.</title>
        <authorList>
            <consortium name="The Broad Institute Genomics Platform"/>
            <consortium name="The Broad Institute Genome Sequencing Center for Infectious Disease"/>
            <person name="Wu L."/>
            <person name="Ma J."/>
        </authorList>
    </citation>
    <scope>NUCLEOTIDE SEQUENCE [LARGE SCALE GENOMIC DNA]</scope>
    <source>
        <strain evidence="2">JCM 15089</strain>
    </source>
</reference>
<protein>
    <submittedName>
        <fullName evidence="1">Uncharacterized protein</fullName>
    </submittedName>
</protein>
<dbReference type="Proteomes" id="UP001499951">
    <property type="component" value="Unassembled WGS sequence"/>
</dbReference>
<proteinExistence type="predicted"/>
<evidence type="ECO:0000313" key="1">
    <source>
        <dbReference type="EMBL" id="GAA0570030.1"/>
    </source>
</evidence>
<accession>A0ABP3PLH7</accession>
<organism evidence="1 2">
    <name type="scientific">Rhizomicrobium electricum</name>
    <dbReference type="NCBI Taxonomy" id="480070"/>
    <lineage>
        <taxon>Bacteria</taxon>
        <taxon>Pseudomonadati</taxon>
        <taxon>Pseudomonadota</taxon>
        <taxon>Alphaproteobacteria</taxon>
        <taxon>Micropepsales</taxon>
        <taxon>Micropepsaceae</taxon>
        <taxon>Rhizomicrobium</taxon>
    </lineage>
</organism>
<gene>
    <name evidence="1" type="ORF">GCM10008942_18510</name>
</gene>
<dbReference type="RefSeq" id="WP_208393617.1">
    <property type="nucleotide sequence ID" value="NZ_BAAADD010000004.1"/>
</dbReference>
<keyword evidence="2" id="KW-1185">Reference proteome</keyword>
<dbReference type="EMBL" id="BAAADD010000004">
    <property type="protein sequence ID" value="GAA0570030.1"/>
    <property type="molecule type" value="Genomic_DNA"/>
</dbReference>
<name>A0ABP3PLH7_9PROT</name>